<evidence type="ECO:0000256" key="4">
    <source>
        <dbReference type="ARBA" id="ARBA00022643"/>
    </source>
</evidence>
<evidence type="ECO:0000256" key="17">
    <source>
        <dbReference type="ARBA" id="ARBA00049467"/>
    </source>
</evidence>
<comment type="catalytic activity">
    <reaction evidence="16">
        <text>a 5,6-dihydrouridine in mRNA + NADP(+) = a uridine in mRNA + NADPH + H(+)</text>
        <dbReference type="Rhea" id="RHEA:69855"/>
        <dbReference type="Rhea" id="RHEA-COMP:14658"/>
        <dbReference type="Rhea" id="RHEA-COMP:17789"/>
        <dbReference type="ChEBI" id="CHEBI:15378"/>
        <dbReference type="ChEBI" id="CHEBI:57783"/>
        <dbReference type="ChEBI" id="CHEBI:58349"/>
        <dbReference type="ChEBI" id="CHEBI:65315"/>
        <dbReference type="ChEBI" id="CHEBI:74443"/>
    </reaction>
    <physiologicalReaction direction="right-to-left" evidence="16">
        <dbReference type="Rhea" id="RHEA:69857"/>
    </physiologicalReaction>
</comment>
<comment type="catalytic activity">
    <reaction evidence="15">
        <text>5,6-dihydrouridine(16) in tRNA + NAD(+) = uridine(16) in tRNA + NADH + H(+)</text>
        <dbReference type="Rhea" id="RHEA:53380"/>
        <dbReference type="Rhea" id="RHEA-COMP:13543"/>
        <dbReference type="Rhea" id="RHEA-COMP:13544"/>
        <dbReference type="ChEBI" id="CHEBI:15378"/>
        <dbReference type="ChEBI" id="CHEBI:57540"/>
        <dbReference type="ChEBI" id="CHEBI:57945"/>
        <dbReference type="ChEBI" id="CHEBI:65315"/>
        <dbReference type="ChEBI" id="CHEBI:74443"/>
        <dbReference type="EC" id="1.3.1.88"/>
    </reaction>
    <physiologicalReaction direction="right-to-left" evidence="15">
        <dbReference type="Rhea" id="RHEA:53382"/>
    </physiologicalReaction>
</comment>
<feature type="compositionally biased region" description="Acidic residues" evidence="18">
    <location>
        <begin position="667"/>
        <end position="677"/>
    </location>
</feature>
<dbReference type="CDD" id="cd02801">
    <property type="entry name" value="DUS_like_FMN"/>
    <property type="match status" value="1"/>
</dbReference>
<keyword evidence="19" id="KW-0812">Transmembrane</keyword>
<comment type="catalytic activity">
    <reaction evidence="14">
        <text>a 5,6-dihydrouridine in mRNA + NAD(+) = a uridine in mRNA + NADH + H(+)</text>
        <dbReference type="Rhea" id="RHEA:69851"/>
        <dbReference type="Rhea" id="RHEA-COMP:14658"/>
        <dbReference type="Rhea" id="RHEA-COMP:17789"/>
        <dbReference type="ChEBI" id="CHEBI:15378"/>
        <dbReference type="ChEBI" id="CHEBI:57540"/>
        <dbReference type="ChEBI" id="CHEBI:57945"/>
        <dbReference type="ChEBI" id="CHEBI:65315"/>
        <dbReference type="ChEBI" id="CHEBI:74443"/>
    </reaction>
    <physiologicalReaction direction="right-to-left" evidence="14">
        <dbReference type="Rhea" id="RHEA:69853"/>
    </physiologicalReaction>
</comment>
<keyword evidence="4" id="KW-0288">FMN</keyword>
<feature type="transmembrane region" description="Helical" evidence="19">
    <location>
        <begin position="274"/>
        <end position="297"/>
    </location>
</feature>
<dbReference type="SUPFAM" id="SSF103473">
    <property type="entry name" value="MFS general substrate transporter"/>
    <property type="match status" value="1"/>
</dbReference>
<dbReference type="InterPro" id="IPR035587">
    <property type="entry name" value="DUS-like_FMN-bd"/>
</dbReference>
<dbReference type="Proteomes" id="UP000521872">
    <property type="component" value="Unassembled WGS sequence"/>
</dbReference>
<feature type="transmembrane region" description="Helical" evidence="19">
    <location>
        <begin position="166"/>
        <end position="188"/>
    </location>
</feature>
<keyword evidence="6" id="KW-0819">tRNA processing</keyword>
<evidence type="ECO:0000256" key="19">
    <source>
        <dbReference type="SAM" id="Phobius"/>
    </source>
</evidence>
<feature type="transmembrane region" description="Helical" evidence="19">
    <location>
        <begin position="233"/>
        <end position="253"/>
    </location>
</feature>
<dbReference type="AlphaFoldDB" id="A0A8H4VSU0"/>
<protein>
    <recommendedName>
        <fullName evidence="11">tRNA-dihydrouridine(16/17) synthase [NAD(P)(+)]</fullName>
        <ecNumber evidence="11">1.3.1.88</ecNumber>
    </recommendedName>
</protein>
<dbReference type="SUPFAM" id="SSF51395">
    <property type="entry name" value="FMN-linked oxidoreductases"/>
    <property type="match status" value="1"/>
</dbReference>
<keyword evidence="3" id="KW-0285">Flavoprotein</keyword>
<evidence type="ECO:0000256" key="13">
    <source>
        <dbReference type="ARBA" id="ARBA00047652"/>
    </source>
</evidence>
<keyword evidence="9" id="KW-0520">NAD</keyword>
<evidence type="ECO:0000256" key="12">
    <source>
        <dbReference type="ARBA" id="ARBA00047287"/>
    </source>
</evidence>
<dbReference type="InterPro" id="IPR018517">
    <property type="entry name" value="tRNA_hU_synthase_CS"/>
</dbReference>
<feature type="transmembrane region" description="Helical" evidence="19">
    <location>
        <begin position="200"/>
        <end position="221"/>
    </location>
</feature>
<comment type="catalytic activity">
    <reaction evidence="17">
        <text>5,6-dihydrouridine(17) in tRNA + NADP(+) = uridine(17) in tRNA + NADPH + H(+)</text>
        <dbReference type="Rhea" id="RHEA:53368"/>
        <dbReference type="Rhea" id="RHEA-COMP:13541"/>
        <dbReference type="Rhea" id="RHEA-COMP:13542"/>
        <dbReference type="ChEBI" id="CHEBI:15378"/>
        <dbReference type="ChEBI" id="CHEBI:57783"/>
        <dbReference type="ChEBI" id="CHEBI:58349"/>
        <dbReference type="ChEBI" id="CHEBI:65315"/>
        <dbReference type="ChEBI" id="CHEBI:74443"/>
        <dbReference type="EC" id="1.3.1.88"/>
    </reaction>
    <physiologicalReaction direction="right-to-left" evidence="17">
        <dbReference type="Rhea" id="RHEA:53370"/>
    </physiologicalReaction>
</comment>
<dbReference type="InterPro" id="IPR013785">
    <property type="entry name" value="Aldolase_TIM"/>
</dbReference>
<evidence type="ECO:0000256" key="6">
    <source>
        <dbReference type="ARBA" id="ARBA00022694"/>
    </source>
</evidence>
<dbReference type="PROSITE" id="PS01136">
    <property type="entry name" value="UPF0034"/>
    <property type="match status" value="1"/>
</dbReference>
<evidence type="ECO:0000313" key="21">
    <source>
        <dbReference type="EMBL" id="KAF4618719.1"/>
    </source>
</evidence>
<reference evidence="21 22" key="1">
    <citation type="submission" date="2019-12" db="EMBL/GenBank/DDBJ databases">
        <authorList>
            <person name="Floudas D."/>
            <person name="Bentzer J."/>
            <person name="Ahren D."/>
            <person name="Johansson T."/>
            <person name="Persson P."/>
            <person name="Tunlid A."/>
        </authorList>
    </citation>
    <scope>NUCLEOTIDE SEQUENCE [LARGE SCALE GENOMIC DNA]</scope>
    <source>
        <strain evidence="21 22">CBS 102.39</strain>
    </source>
</reference>
<evidence type="ECO:0000256" key="16">
    <source>
        <dbReference type="ARBA" id="ARBA00049447"/>
    </source>
</evidence>
<feature type="transmembrane region" description="Helical" evidence="19">
    <location>
        <begin position="404"/>
        <end position="428"/>
    </location>
</feature>
<keyword evidence="19" id="KW-0472">Membrane</keyword>
<feature type="compositionally biased region" description="Polar residues" evidence="18">
    <location>
        <begin position="37"/>
        <end position="49"/>
    </location>
</feature>
<sequence length="691" mass="76103">MEHALHNVGQSSTTSLPTQVHRREKCENEHRLGLPENGSTSATDIPGSNKSVDFHGPLPPIDEGKHAWLFCLSACVFEIFIWGWNNTYGIFQEHYSTHPPFDTSSAASISTIGTASLGIQHIGMLVFVLFLQRYPEYIKASVWFSLVLCVGSLLLSSFATKLWQMIVLQGVTFGIGSGLLYSPILIWLPEWFLAKRGLAGGLIFAGGGAGGFIFPLALGALLDKVEFRWTLRIWAIMFGLCCGVGLFGIKARIPVRKPTPERPRQPLFPKDLSFMKTPVFFCLTTITIVQSSGLFPVSIFISTYTSSLSSAALPSKLVLALFNAATGIFFIIFGRLCDSFPYPYVIMGSGLGCAVAVFVLWGFATSLPWIFAFTIVFGGLGGAFPAVWPTAATEVGGTRDDITTIAFGWFTVVQGVMSIVGPIIAATLHDTKNEEKTRYGAFGYRNVEIFIDLNLGCPQEAARDGHYGAYLLVSSMANSFTVPVSAKLRLCQPQPKTLELAQQLEASGASWITLHARTVSARRRRQGAADLSEVKRLKEHLRVPIISNGNVRVFDDLQNNLEYTGADGLMVGETLLGNPCIFAGIVPDPVDISLEYIDICKEYPGTTMTTVQNHVRHFIEFQCQRRPWYSKFRSALKATNSIESIESLLMYKVERWRGRPARGTNGEELEEADSTDEEPSRQHIAESIDLF</sequence>
<name>A0A8H4VSU0_9AGAR</name>
<dbReference type="Gene3D" id="1.20.1250.20">
    <property type="entry name" value="MFS general substrate transporter like domains"/>
    <property type="match status" value="2"/>
</dbReference>
<keyword evidence="7" id="KW-0521">NADP</keyword>
<keyword evidence="19" id="KW-1133">Transmembrane helix</keyword>
<keyword evidence="5" id="KW-0507">mRNA processing</keyword>
<accession>A0A8H4VSU0</accession>
<feature type="transmembrane region" description="Helical" evidence="19">
    <location>
        <begin position="67"/>
        <end position="85"/>
    </location>
</feature>
<comment type="catalytic activity">
    <reaction evidence="13">
        <text>5,6-dihydrouridine(16) in tRNA + NADP(+) = uridine(16) in tRNA + NADPH + H(+)</text>
        <dbReference type="Rhea" id="RHEA:53376"/>
        <dbReference type="Rhea" id="RHEA-COMP:13543"/>
        <dbReference type="Rhea" id="RHEA-COMP:13544"/>
        <dbReference type="ChEBI" id="CHEBI:15378"/>
        <dbReference type="ChEBI" id="CHEBI:57783"/>
        <dbReference type="ChEBI" id="CHEBI:58349"/>
        <dbReference type="ChEBI" id="CHEBI:65315"/>
        <dbReference type="ChEBI" id="CHEBI:74443"/>
        <dbReference type="EC" id="1.3.1.88"/>
    </reaction>
    <physiologicalReaction direction="right-to-left" evidence="13">
        <dbReference type="Rhea" id="RHEA:53378"/>
    </physiologicalReaction>
</comment>
<feature type="transmembrane region" description="Helical" evidence="19">
    <location>
        <begin position="105"/>
        <end position="130"/>
    </location>
</feature>
<keyword evidence="22" id="KW-1185">Reference proteome</keyword>
<dbReference type="EC" id="1.3.1.88" evidence="11"/>
<evidence type="ECO:0000256" key="14">
    <source>
        <dbReference type="ARBA" id="ARBA00048342"/>
    </source>
</evidence>
<dbReference type="PANTHER" id="PTHR11082">
    <property type="entry name" value="TRNA-DIHYDROURIDINE SYNTHASE"/>
    <property type="match status" value="1"/>
</dbReference>
<dbReference type="InterPro" id="IPR036259">
    <property type="entry name" value="MFS_trans_sf"/>
</dbReference>
<evidence type="ECO:0000256" key="18">
    <source>
        <dbReference type="SAM" id="MobiDB-lite"/>
    </source>
</evidence>
<dbReference type="PANTHER" id="PTHR11082:SF5">
    <property type="entry name" value="TRNA-DIHYDROURIDINE(16_17) SYNTHASE [NAD(P)(+)]-LIKE"/>
    <property type="match status" value="1"/>
</dbReference>
<dbReference type="GO" id="GO:0016020">
    <property type="term" value="C:membrane"/>
    <property type="evidence" value="ECO:0007669"/>
    <property type="project" value="UniProtKB-SubCell"/>
</dbReference>
<dbReference type="GO" id="GO:0022857">
    <property type="term" value="F:transmembrane transporter activity"/>
    <property type="evidence" value="ECO:0007669"/>
    <property type="project" value="InterPro"/>
</dbReference>
<dbReference type="InterPro" id="IPR011701">
    <property type="entry name" value="MFS"/>
</dbReference>
<comment type="catalytic activity">
    <reaction evidence="12">
        <text>5,6-dihydrouridine(17) in tRNA + NAD(+) = uridine(17) in tRNA + NADH + H(+)</text>
        <dbReference type="Rhea" id="RHEA:53372"/>
        <dbReference type="Rhea" id="RHEA-COMP:13541"/>
        <dbReference type="Rhea" id="RHEA-COMP:13542"/>
        <dbReference type="ChEBI" id="CHEBI:15378"/>
        <dbReference type="ChEBI" id="CHEBI:57540"/>
        <dbReference type="ChEBI" id="CHEBI:57945"/>
        <dbReference type="ChEBI" id="CHEBI:65315"/>
        <dbReference type="ChEBI" id="CHEBI:74443"/>
        <dbReference type="EC" id="1.3.1.88"/>
    </reaction>
    <physiologicalReaction direction="right-to-left" evidence="12">
        <dbReference type="Rhea" id="RHEA:53374"/>
    </physiologicalReaction>
</comment>
<comment type="caution">
    <text evidence="21">The sequence shown here is derived from an EMBL/GenBank/DDBJ whole genome shotgun (WGS) entry which is preliminary data.</text>
</comment>
<evidence type="ECO:0000256" key="9">
    <source>
        <dbReference type="ARBA" id="ARBA00023027"/>
    </source>
</evidence>
<evidence type="ECO:0000256" key="2">
    <source>
        <dbReference type="ARBA" id="ARBA00004141"/>
    </source>
</evidence>
<feature type="transmembrane region" description="Helical" evidence="19">
    <location>
        <begin position="369"/>
        <end position="392"/>
    </location>
</feature>
<gene>
    <name evidence="21" type="ORF">D9613_009915</name>
</gene>
<feature type="region of interest" description="Disordered" evidence="18">
    <location>
        <begin position="660"/>
        <end position="691"/>
    </location>
</feature>
<comment type="similarity">
    <text evidence="10">Belongs to the Dus family. Dus1 subfamily.</text>
</comment>
<feature type="transmembrane region" description="Helical" evidence="19">
    <location>
        <begin position="344"/>
        <end position="363"/>
    </location>
</feature>
<dbReference type="Gene3D" id="3.20.20.70">
    <property type="entry name" value="Aldolase class I"/>
    <property type="match status" value="1"/>
</dbReference>
<feature type="transmembrane region" description="Helical" evidence="19">
    <location>
        <begin position="142"/>
        <end position="160"/>
    </location>
</feature>
<evidence type="ECO:0000259" key="20">
    <source>
        <dbReference type="Pfam" id="PF01207"/>
    </source>
</evidence>
<proteinExistence type="inferred from homology"/>
<dbReference type="Pfam" id="PF01207">
    <property type="entry name" value="Dus"/>
    <property type="match status" value="1"/>
</dbReference>
<feature type="compositionally biased region" description="Basic and acidic residues" evidence="18">
    <location>
        <begin position="678"/>
        <end position="691"/>
    </location>
</feature>
<evidence type="ECO:0000256" key="8">
    <source>
        <dbReference type="ARBA" id="ARBA00023002"/>
    </source>
</evidence>
<dbReference type="GO" id="GO:0006397">
    <property type="term" value="P:mRNA processing"/>
    <property type="evidence" value="ECO:0007669"/>
    <property type="project" value="UniProtKB-KW"/>
</dbReference>
<evidence type="ECO:0000313" key="22">
    <source>
        <dbReference type="Proteomes" id="UP000521872"/>
    </source>
</evidence>
<feature type="compositionally biased region" description="Basic and acidic residues" evidence="18">
    <location>
        <begin position="24"/>
        <end position="33"/>
    </location>
</feature>
<dbReference type="EMBL" id="JAACJL010000017">
    <property type="protein sequence ID" value="KAF4618719.1"/>
    <property type="molecule type" value="Genomic_DNA"/>
</dbReference>
<evidence type="ECO:0000256" key="5">
    <source>
        <dbReference type="ARBA" id="ARBA00022664"/>
    </source>
</evidence>
<feature type="region of interest" description="Disordered" evidence="18">
    <location>
        <begin position="1"/>
        <end position="49"/>
    </location>
</feature>
<comment type="subcellular location">
    <subcellularLocation>
        <location evidence="2">Membrane</location>
        <topology evidence="2">Multi-pass membrane protein</topology>
    </subcellularLocation>
</comment>
<evidence type="ECO:0000256" key="1">
    <source>
        <dbReference type="ARBA" id="ARBA00001917"/>
    </source>
</evidence>
<evidence type="ECO:0000256" key="10">
    <source>
        <dbReference type="ARBA" id="ARBA00038313"/>
    </source>
</evidence>
<comment type="cofactor">
    <cofactor evidence="1">
        <name>FMN</name>
        <dbReference type="ChEBI" id="CHEBI:58210"/>
    </cofactor>
</comment>
<dbReference type="Pfam" id="PF07690">
    <property type="entry name" value="MFS_1"/>
    <property type="match status" value="1"/>
</dbReference>
<dbReference type="GO" id="GO:0050660">
    <property type="term" value="F:flavin adenine dinucleotide binding"/>
    <property type="evidence" value="ECO:0007669"/>
    <property type="project" value="InterPro"/>
</dbReference>
<evidence type="ECO:0000256" key="15">
    <source>
        <dbReference type="ARBA" id="ARBA00048934"/>
    </source>
</evidence>
<feature type="domain" description="DUS-like FMN-binding" evidence="20">
    <location>
        <begin position="451"/>
        <end position="642"/>
    </location>
</feature>
<feature type="compositionally biased region" description="Polar residues" evidence="18">
    <location>
        <begin position="8"/>
        <end position="18"/>
    </location>
</feature>
<evidence type="ECO:0000256" key="7">
    <source>
        <dbReference type="ARBA" id="ARBA00022857"/>
    </source>
</evidence>
<organism evidence="21 22">
    <name type="scientific">Agrocybe pediades</name>
    <dbReference type="NCBI Taxonomy" id="84607"/>
    <lineage>
        <taxon>Eukaryota</taxon>
        <taxon>Fungi</taxon>
        <taxon>Dikarya</taxon>
        <taxon>Basidiomycota</taxon>
        <taxon>Agaricomycotina</taxon>
        <taxon>Agaricomycetes</taxon>
        <taxon>Agaricomycetidae</taxon>
        <taxon>Agaricales</taxon>
        <taxon>Agaricineae</taxon>
        <taxon>Strophariaceae</taxon>
        <taxon>Agrocybe</taxon>
    </lineage>
</organism>
<keyword evidence="8" id="KW-0560">Oxidoreductase</keyword>
<evidence type="ECO:0000256" key="11">
    <source>
        <dbReference type="ARBA" id="ARBA00038890"/>
    </source>
</evidence>
<evidence type="ECO:0000256" key="3">
    <source>
        <dbReference type="ARBA" id="ARBA00022630"/>
    </source>
</evidence>
<dbReference type="GO" id="GO:0017150">
    <property type="term" value="F:tRNA dihydrouridine synthase activity"/>
    <property type="evidence" value="ECO:0007669"/>
    <property type="project" value="InterPro"/>
</dbReference>
<feature type="transmembrane region" description="Helical" evidence="19">
    <location>
        <begin position="317"/>
        <end position="337"/>
    </location>
</feature>